<dbReference type="AlphaFoldDB" id="A0A0D3IB25"/>
<dbReference type="PaxDb" id="2903-EOD08460"/>
<reference evidence="16" key="1">
    <citation type="journal article" date="2013" name="Nature">
        <title>Pan genome of the phytoplankton Emiliania underpins its global distribution.</title>
        <authorList>
            <person name="Read B.A."/>
            <person name="Kegel J."/>
            <person name="Klute M.J."/>
            <person name="Kuo A."/>
            <person name="Lefebvre S.C."/>
            <person name="Maumus F."/>
            <person name="Mayer C."/>
            <person name="Miller J."/>
            <person name="Monier A."/>
            <person name="Salamov A."/>
            <person name="Young J."/>
            <person name="Aguilar M."/>
            <person name="Claverie J.M."/>
            <person name="Frickenhaus S."/>
            <person name="Gonzalez K."/>
            <person name="Herman E.K."/>
            <person name="Lin Y.C."/>
            <person name="Napier J."/>
            <person name="Ogata H."/>
            <person name="Sarno A.F."/>
            <person name="Shmutz J."/>
            <person name="Schroeder D."/>
            <person name="de Vargas C."/>
            <person name="Verret F."/>
            <person name="von Dassow P."/>
            <person name="Valentin K."/>
            <person name="Van de Peer Y."/>
            <person name="Wheeler G."/>
            <person name="Dacks J.B."/>
            <person name="Delwiche C.F."/>
            <person name="Dyhrman S.T."/>
            <person name="Glockner G."/>
            <person name="John U."/>
            <person name="Richards T."/>
            <person name="Worden A.Z."/>
            <person name="Zhang X."/>
            <person name="Grigoriev I.V."/>
            <person name="Allen A.E."/>
            <person name="Bidle K."/>
            <person name="Borodovsky M."/>
            <person name="Bowler C."/>
            <person name="Brownlee C."/>
            <person name="Cock J.M."/>
            <person name="Elias M."/>
            <person name="Gladyshev V.N."/>
            <person name="Groth M."/>
            <person name="Guda C."/>
            <person name="Hadaegh A."/>
            <person name="Iglesias-Rodriguez M.D."/>
            <person name="Jenkins J."/>
            <person name="Jones B.M."/>
            <person name="Lawson T."/>
            <person name="Leese F."/>
            <person name="Lindquist E."/>
            <person name="Lobanov A."/>
            <person name="Lomsadze A."/>
            <person name="Malik S.B."/>
            <person name="Marsh M.E."/>
            <person name="Mackinder L."/>
            <person name="Mock T."/>
            <person name="Mueller-Roeber B."/>
            <person name="Pagarete A."/>
            <person name="Parker M."/>
            <person name="Probert I."/>
            <person name="Quesneville H."/>
            <person name="Raines C."/>
            <person name="Rensing S.A."/>
            <person name="Riano-Pachon D.M."/>
            <person name="Richier S."/>
            <person name="Rokitta S."/>
            <person name="Shiraiwa Y."/>
            <person name="Soanes D.M."/>
            <person name="van der Giezen M."/>
            <person name="Wahlund T.M."/>
            <person name="Williams B."/>
            <person name="Wilson W."/>
            <person name="Wolfe G."/>
            <person name="Wurch L.L."/>
        </authorList>
    </citation>
    <scope>NUCLEOTIDE SEQUENCE</scope>
</reference>
<dbReference type="eggNOG" id="KOG0731">
    <property type="taxonomic scope" value="Eukaryota"/>
</dbReference>
<dbReference type="InterPro" id="IPR003960">
    <property type="entry name" value="ATPase_AAA_CS"/>
</dbReference>
<keyword evidence="8 12" id="KW-1133">Transmembrane helix</keyword>
<evidence type="ECO:0000256" key="12">
    <source>
        <dbReference type="SAM" id="Phobius"/>
    </source>
</evidence>
<evidence type="ECO:0000256" key="2">
    <source>
        <dbReference type="ARBA" id="ARBA00022670"/>
    </source>
</evidence>
<feature type="domain" description="AAA+ ATPase" evidence="14">
    <location>
        <begin position="276"/>
        <end position="416"/>
    </location>
</feature>
<keyword evidence="7" id="KW-0809">Transit peptide</keyword>
<keyword evidence="2" id="KW-0645">Protease</keyword>
<dbReference type="HOGENOM" id="CLU_038882_0_0_1"/>
<dbReference type="PANTHER" id="PTHR23076:SF113">
    <property type="entry name" value="ATP-DEPENDENT ZINC METALLOPROTEASE FTSH 1, CHLOROPLASTIC-RELATED"/>
    <property type="match status" value="1"/>
</dbReference>
<evidence type="ECO:0000256" key="6">
    <source>
        <dbReference type="ARBA" id="ARBA00022840"/>
    </source>
</evidence>
<evidence type="ECO:0000256" key="4">
    <source>
        <dbReference type="ARBA" id="ARBA00022741"/>
    </source>
</evidence>
<dbReference type="SMART" id="SM00382">
    <property type="entry name" value="AAA"/>
    <property type="match status" value="1"/>
</dbReference>
<keyword evidence="4 10" id="KW-0547">Nucleotide-binding</keyword>
<proteinExistence type="inferred from homology"/>
<evidence type="ECO:0000256" key="8">
    <source>
        <dbReference type="ARBA" id="ARBA00022989"/>
    </source>
</evidence>
<evidence type="ECO:0000259" key="14">
    <source>
        <dbReference type="SMART" id="SM00382"/>
    </source>
</evidence>
<protein>
    <recommendedName>
        <fullName evidence="14">AAA+ ATPase domain-containing protein</fullName>
    </recommendedName>
</protein>
<dbReference type="Pfam" id="PF00004">
    <property type="entry name" value="AAA"/>
    <property type="match status" value="1"/>
</dbReference>
<dbReference type="PROSITE" id="PS00674">
    <property type="entry name" value="AAA"/>
    <property type="match status" value="1"/>
</dbReference>
<dbReference type="InterPro" id="IPR027417">
    <property type="entry name" value="P-loop_NTPase"/>
</dbReference>
<dbReference type="STRING" id="2903.R1D1H3"/>
<evidence type="ECO:0000256" key="9">
    <source>
        <dbReference type="ARBA" id="ARBA00023136"/>
    </source>
</evidence>
<sequence>MTLRPFLSLLLALVLPASSALVLPAGGRLAPRLAVRPPRAHAAPPRCSSAASPGASESGSSGSNAPRRRRLLPRLPLASGSGGRMRVPPWLDRLATRASKMRWLRLLYVFLLAALVPVLLGRRAPPQRAVEVSYAAFMQLAARESGRISGLRLSLSRYGFLLDGAPAFTRPVRAPSDLVWFLHKHGVDFRAAPASAAGALLPLLFPLLWLGALYSMMRRQMGGQGNVSKRASAQLLAADGLSFEDVAGIDAAKEEVREVVAMLKSPATYAAAGARLPSGVLMCGPPGTGKTLLARVMAAQAGVPFFYCSGSDFVELFVGRGAARMRALFKEAAAVSPCIVFVDELDALGKQRSMRLAGSNDEVEQTLNQMLACMDGLGGESRDIVVIGATNRYDILDPALTRPGRFDRLVRIELPDEAGRLNTLRVHTKSLALAPDVSLRKVAAATPTFSGAELAALTNEAAIRSVRRAVASIASEQGGGGGGGAGMAMPAHSGAGGPVTMADFDSALVDFVTSRRKGPVGGLLGKVLG</sequence>
<evidence type="ECO:0000256" key="7">
    <source>
        <dbReference type="ARBA" id="ARBA00022946"/>
    </source>
</evidence>
<feature type="region of interest" description="Disordered" evidence="11">
    <location>
        <begin position="40"/>
        <end position="83"/>
    </location>
</feature>
<dbReference type="Pfam" id="PF17862">
    <property type="entry name" value="AAA_lid_3"/>
    <property type="match status" value="1"/>
</dbReference>
<dbReference type="InterPro" id="IPR003593">
    <property type="entry name" value="AAA+_ATPase"/>
</dbReference>
<keyword evidence="16" id="KW-1185">Reference proteome</keyword>
<keyword evidence="3 12" id="KW-0812">Transmembrane</keyword>
<dbReference type="Gene3D" id="1.10.8.60">
    <property type="match status" value="1"/>
</dbReference>
<dbReference type="PANTHER" id="PTHR23076">
    <property type="entry name" value="METALLOPROTEASE M41 FTSH"/>
    <property type="match status" value="1"/>
</dbReference>
<keyword evidence="9 12" id="KW-0472">Membrane</keyword>
<dbReference type="SUPFAM" id="SSF52540">
    <property type="entry name" value="P-loop containing nucleoside triphosphate hydrolases"/>
    <property type="match status" value="1"/>
</dbReference>
<evidence type="ECO:0000256" key="10">
    <source>
        <dbReference type="RuleBase" id="RU003651"/>
    </source>
</evidence>
<comment type="subcellular location">
    <subcellularLocation>
        <location evidence="1">Membrane</location>
        <topology evidence="1">Multi-pass membrane protein</topology>
    </subcellularLocation>
</comment>
<dbReference type="FunFam" id="3.40.50.300:FF:000277">
    <property type="entry name" value="ATP-dependent zinc metalloprotease FtsH"/>
    <property type="match status" value="1"/>
</dbReference>
<dbReference type="Gene3D" id="3.40.50.300">
    <property type="entry name" value="P-loop containing nucleotide triphosphate hydrolases"/>
    <property type="match status" value="1"/>
</dbReference>
<dbReference type="EnsemblProtists" id="EOD08460">
    <property type="protein sequence ID" value="EOD08460"/>
    <property type="gene ID" value="EMIHUDRAFT_419856"/>
</dbReference>
<feature type="transmembrane region" description="Helical" evidence="12">
    <location>
        <begin position="194"/>
        <end position="217"/>
    </location>
</feature>
<feature type="signal peptide" evidence="13">
    <location>
        <begin position="1"/>
        <end position="20"/>
    </location>
</feature>
<dbReference type="GO" id="GO:0016887">
    <property type="term" value="F:ATP hydrolysis activity"/>
    <property type="evidence" value="ECO:0007669"/>
    <property type="project" value="InterPro"/>
</dbReference>
<evidence type="ECO:0000313" key="16">
    <source>
        <dbReference type="Proteomes" id="UP000013827"/>
    </source>
</evidence>
<evidence type="ECO:0000313" key="15">
    <source>
        <dbReference type="EnsemblProtists" id="EOD08460"/>
    </source>
</evidence>
<reference evidence="15" key="2">
    <citation type="submission" date="2024-10" db="UniProtKB">
        <authorList>
            <consortium name="EnsemblProtists"/>
        </authorList>
    </citation>
    <scope>IDENTIFICATION</scope>
</reference>
<dbReference type="GO" id="GO:0009535">
    <property type="term" value="C:chloroplast thylakoid membrane"/>
    <property type="evidence" value="ECO:0007669"/>
    <property type="project" value="TreeGrafter"/>
</dbReference>
<dbReference type="RefSeq" id="XP_005760889.1">
    <property type="nucleotide sequence ID" value="XM_005760832.1"/>
</dbReference>
<accession>A0A0D3IB25</accession>
<keyword evidence="6 10" id="KW-0067">ATP-binding</keyword>
<keyword evidence="5" id="KW-0378">Hydrolase</keyword>
<evidence type="ECO:0000256" key="13">
    <source>
        <dbReference type="SAM" id="SignalP"/>
    </source>
</evidence>
<dbReference type="GO" id="GO:0004176">
    <property type="term" value="F:ATP-dependent peptidase activity"/>
    <property type="evidence" value="ECO:0007669"/>
    <property type="project" value="TreeGrafter"/>
</dbReference>
<evidence type="ECO:0000256" key="3">
    <source>
        <dbReference type="ARBA" id="ARBA00022692"/>
    </source>
</evidence>
<evidence type="ECO:0000256" key="11">
    <source>
        <dbReference type="SAM" id="MobiDB-lite"/>
    </source>
</evidence>
<dbReference type="InterPro" id="IPR041569">
    <property type="entry name" value="AAA_lid_3"/>
</dbReference>
<evidence type="ECO:0000256" key="1">
    <source>
        <dbReference type="ARBA" id="ARBA00004141"/>
    </source>
</evidence>
<evidence type="ECO:0000256" key="5">
    <source>
        <dbReference type="ARBA" id="ARBA00022801"/>
    </source>
</evidence>
<feature type="compositionally biased region" description="Low complexity" evidence="11">
    <location>
        <begin position="40"/>
        <end position="63"/>
    </location>
</feature>
<dbReference type="Proteomes" id="UP000013827">
    <property type="component" value="Unassembled WGS sequence"/>
</dbReference>
<keyword evidence="13" id="KW-0732">Signal</keyword>
<feature type="transmembrane region" description="Helical" evidence="12">
    <location>
        <begin position="103"/>
        <end position="120"/>
    </location>
</feature>
<name>A0A0D3IB25_EMIH1</name>
<dbReference type="GO" id="GO:0005524">
    <property type="term" value="F:ATP binding"/>
    <property type="evidence" value="ECO:0007669"/>
    <property type="project" value="UniProtKB-KW"/>
</dbReference>
<dbReference type="InterPro" id="IPR003959">
    <property type="entry name" value="ATPase_AAA_core"/>
</dbReference>
<dbReference type="GO" id="GO:0006508">
    <property type="term" value="P:proteolysis"/>
    <property type="evidence" value="ECO:0007669"/>
    <property type="project" value="UniProtKB-KW"/>
</dbReference>
<dbReference type="OMA" id="TAKMELV"/>
<comment type="similarity">
    <text evidence="10">Belongs to the AAA ATPase family.</text>
</comment>
<dbReference type="GeneID" id="17254611"/>
<organism evidence="15 16">
    <name type="scientific">Emiliania huxleyi (strain CCMP1516)</name>
    <dbReference type="NCBI Taxonomy" id="280463"/>
    <lineage>
        <taxon>Eukaryota</taxon>
        <taxon>Haptista</taxon>
        <taxon>Haptophyta</taxon>
        <taxon>Prymnesiophyceae</taxon>
        <taxon>Isochrysidales</taxon>
        <taxon>Noelaerhabdaceae</taxon>
        <taxon>Emiliania</taxon>
    </lineage>
</organism>
<feature type="chain" id="PRO_5044290992" description="AAA+ ATPase domain-containing protein" evidence="13">
    <location>
        <begin position="21"/>
        <end position="529"/>
    </location>
</feature>
<dbReference type="KEGG" id="ehx:EMIHUDRAFT_419856"/>